<dbReference type="Proteomes" id="UP000231791">
    <property type="component" value="Chromosome"/>
</dbReference>
<evidence type="ECO:0000313" key="1">
    <source>
        <dbReference type="EMBL" id="ATZ24082.1"/>
    </source>
</evidence>
<accession>A0A2K8PBG2</accession>
<keyword evidence="2" id="KW-1185">Reference proteome</keyword>
<protein>
    <submittedName>
        <fullName evidence="1">Uncharacterized protein</fullName>
    </submittedName>
</protein>
<dbReference type="OrthoDB" id="4306920at2"/>
<organism evidence="1 2">
    <name type="scientific">Streptomyces lavendulae subsp. lavendulae</name>
    <dbReference type="NCBI Taxonomy" id="58340"/>
    <lineage>
        <taxon>Bacteria</taxon>
        <taxon>Bacillati</taxon>
        <taxon>Actinomycetota</taxon>
        <taxon>Actinomycetes</taxon>
        <taxon>Kitasatosporales</taxon>
        <taxon>Streptomycetaceae</taxon>
        <taxon>Streptomyces</taxon>
    </lineage>
</organism>
<dbReference type="GeneID" id="49383275"/>
<gene>
    <name evidence="1" type="ORF">SLAV_11070</name>
</gene>
<proteinExistence type="predicted"/>
<reference evidence="1 2" key="1">
    <citation type="submission" date="2017-11" db="EMBL/GenBank/DDBJ databases">
        <title>Complete genome sequence of Streptomyces lavendulae subsp. lavendulae CCM 3239 (formerly 'Streptomyces aureofaciens CCM 3239'), the producer of the angucycline-type antibiotic auricin.</title>
        <authorList>
            <person name="Busche T."/>
            <person name="Novakova R."/>
            <person name="Al'Dilaimi A."/>
            <person name="Homerova D."/>
            <person name="Feckova L."/>
            <person name="Rezuchova B."/>
            <person name="Mingyar E."/>
            <person name="Csolleiova D."/>
            <person name="Bekeova C."/>
            <person name="Winkler A."/>
            <person name="Sevcikova B."/>
            <person name="Kalinowski J."/>
            <person name="Kormanec J."/>
            <person name="Ruckert C."/>
        </authorList>
    </citation>
    <scope>NUCLEOTIDE SEQUENCE [LARGE SCALE GENOMIC DNA]</scope>
    <source>
        <strain evidence="1 2">CCM 3239</strain>
    </source>
</reference>
<dbReference type="EMBL" id="CP024985">
    <property type="protein sequence ID" value="ATZ24082.1"/>
    <property type="molecule type" value="Genomic_DNA"/>
</dbReference>
<sequence>MPIELDFPEFPFEEAPGLIGCRQEPWNGVLVVVDHIPFTTGDKVTFDVTVCGDTDGQSVAAQTQGVVNVTADTTSVSYTIPWEGVLDAVTEGSIIASYCRTPVDGSTPSTSQEAIVRYSRQQSGGTVCGPDS</sequence>
<dbReference type="AlphaFoldDB" id="A0A2K8PBG2"/>
<evidence type="ECO:0000313" key="2">
    <source>
        <dbReference type="Proteomes" id="UP000231791"/>
    </source>
</evidence>
<dbReference type="KEGG" id="slx:SLAV_11070"/>
<name>A0A2K8PBG2_STRLA</name>
<dbReference type="RefSeq" id="WP_030240141.1">
    <property type="nucleotide sequence ID" value="NZ_CP024985.1"/>
</dbReference>